<sequence>MDRCSSCSEPLRDSLYEELEGQEYKSCPKCSANAGHHVFYRIEEFGDRDMGDGRHIVQSWCQACRSELKPSIPPSFTCE</sequence>
<protein>
    <recommendedName>
        <fullName evidence="3">Small CPxCG-related zinc finger protein</fullName>
    </recommendedName>
</protein>
<reference evidence="1 2" key="1">
    <citation type="submission" date="2017-02" db="EMBL/GenBank/DDBJ databases">
        <title>Draft genome sequence of a Kluyvera intermedia isolate from a patient with a pancreatic abscess.</title>
        <authorList>
            <person name="Thele R."/>
        </authorList>
    </citation>
    <scope>NUCLEOTIDE SEQUENCE [LARGE SCALE GENOMIC DNA]</scope>
    <source>
        <strain evidence="1 2">FOSA7093</strain>
    </source>
</reference>
<organism evidence="1 2">
    <name type="scientific">Kluyvera intermedia</name>
    <name type="common">Enterobacter intermedius</name>
    <dbReference type="NCBI Taxonomy" id="61648"/>
    <lineage>
        <taxon>Bacteria</taxon>
        <taxon>Pseudomonadati</taxon>
        <taxon>Pseudomonadota</taxon>
        <taxon>Gammaproteobacteria</taxon>
        <taxon>Enterobacterales</taxon>
        <taxon>Enterobacteriaceae</taxon>
        <taxon>Kluyvera</taxon>
    </lineage>
</organism>
<evidence type="ECO:0000313" key="2">
    <source>
        <dbReference type="Proteomes" id="UP000192521"/>
    </source>
</evidence>
<evidence type="ECO:0008006" key="3">
    <source>
        <dbReference type="Google" id="ProtNLM"/>
    </source>
</evidence>
<comment type="caution">
    <text evidence="1">The sequence shown here is derived from an EMBL/GenBank/DDBJ whole genome shotgun (WGS) entry which is preliminary data.</text>
</comment>
<name>A0ABX3U7U4_KLUIN</name>
<proteinExistence type="predicted"/>
<accession>A0ABX3U7U4</accession>
<dbReference type="Proteomes" id="UP000192521">
    <property type="component" value="Unassembled WGS sequence"/>
</dbReference>
<dbReference type="EMBL" id="MWPR01000070">
    <property type="protein sequence ID" value="ORJ47576.1"/>
    <property type="molecule type" value="Genomic_DNA"/>
</dbReference>
<evidence type="ECO:0000313" key="1">
    <source>
        <dbReference type="EMBL" id="ORJ47576.1"/>
    </source>
</evidence>
<keyword evidence="2" id="KW-1185">Reference proteome</keyword>
<gene>
    <name evidence="1" type="ORF">B2M27_25350</name>
</gene>